<dbReference type="Proteomes" id="UP000615446">
    <property type="component" value="Unassembled WGS sequence"/>
</dbReference>
<evidence type="ECO:0000313" key="2">
    <source>
        <dbReference type="Proteomes" id="UP000615446"/>
    </source>
</evidence>
<sequence>MFKNKLKFACTAPNAILDNSYIYGYRNPYENQLQAKITNFCIQLNDTGILGRITEIRLKLLQQLLWCSRPLIEGILFNKIPRWMKNNYLLNMINLMKQNEFTLLVVDKGRFPTIVGGKNDFATIATFDFLSKHSTILRSCQIIFVEQIISGDKQRLLNWTDICNKYYFQSIPGRGNKEERWYIDIQRLITVDGTNLKPNVYNIFTTFFDNIEKTRSYNIEKQDKSLSVVYSPQHNSILFGKVQHLIDEDNILL</sequence>
<comment type="caution">
    <text evidence="1">The sequence shown here is derived from an EMBL/GenBank/DDBJ whole genome shotgun (WGS) entry which is preliminary data.</text>
</comment>
<dbReference type="AlphaFoldDB" id="A0A8H3MAH3"/>
<evidence type="ECO:0000313" key="1">
    <source>
        <dbReference type="EMBL" id="GET00722.1"/>
    </source>
</evidence>
<accession>A0A8H3MAH3</accession>
<name>A0A8H3MAH3_9GLOM</name>
<dbReference type="OrthoDB" id="2445793at2759"/>
<organism evidence="1 2">
    <name type="scientific">Rhizophagus clarus</name>
    <dbReference type="NCBI Taxonomy" id="94130"/>
    <lineage>
        <taxon>Eukaryota</taxon>
        <taxon>Fungi</taxon>
        <taxon>Fungi incertae sedis</taxon>
        <taxon>Mucoromycota</taxon>
        <taxon>Glomeromycotina</taxon>
        <taxon>Glomeromycetes</taxon>
        <taxon>Glomerales</taxon>
        <taxon>Glomeraceae</taxon>
        <taxon>Rhizophagus</taxon>
    </lineage>
</organism>
<protein>
    <submittedName>
        <fullName evidence="1">Uncharacterized protein</fullName>
    </submittedName>
</protein>
<gene>
    <name evidence="1" type="ORF">RCL2_002716500</name>
</gene>
<dbReference type="EMBL" id="BLAL01000289">
    <property type="protein sequence ID" value="GET00722.1"/>
    <property type="molecule type" value="Genomic_DNA"/>
</dbReference>
<proteinExistence type="predicted"/>
<reference evidence="1" key="1">
    <citation type="submission" date="2019-10" db="EMBL/GenBank/DDBJ databases">
        <title>Conservation and host-specific expression of non-tandemly repeated heterogenous ribosome RNA gene in arbuscular mycorrhizal fungi.</title>
        <authorList>
            <person name="Maeda T."/>
            <person name="Kobayashi Y."/>
            <person name="Nakagawa T."/>
            <person name="Ezawa T."/>
            <person name="Yamaguchi K."/>
            <person name="Bino T."/>
            <person name="Nishimoto Y."/>
            <person name="Shigenobu S."/>
            <person name="Kawaguchi M."/>
        </authorList>
    </citation>
    <scope>NUCLEOTIDE SEQUENCE</scope>
    <source>
        <strain evidence="1">HR1</strain>
    </source>
</reference>